<dbReference type="Proteomes" id="UP001165060">
    <property type="component" value="Unassembled WGS sequence"/>
</dbReference>
<sequence length="116" mass="12722">ALGTMNDVYKAGDEALGFDMSVQDRGGAGYRDGNMFIMNHFITPPVAALALEFNKAELLQDRMEQLEEKVCDRVGIIAVDFWSVEPKMGPVVAAQRNNGRPLPTCQADTSVVKYPT</sequence>
<dbReference type="EMBL" id="BRYB01002899">
    <property type="protein sequence ID" value="GMI27311.1"/>
    <property type="molecule type" value="Genomic_DNA"/>
</dbReference>
<organism evidence="1 2">
    <name type="scientific">Tetraparma gracilis</name>
    <dbReference type="NCBI Taxonomy" id="2962635"/>
    <lineage>
        <taxon>Eukaryota</taxon>
        <taxon>Sar</taxon>
        <taxon>Stramenopiles</taxon>
        <taxon>Ochrophyta</taxon>
        <taxon>Bolidophyceae</taxon>
        <taxon>Parmales</taxon>
        <taxon>Triparmaceae</taxon>
        <taxon>Tetraparma</taxon>
    </lineage>
</organism>
<keyword evidence="2" id="KW-1185">Reference proteome</keyword>
<evidence type="ECO:0000313" key="2">
    <source>
        <dbReference type="Proteomes" id="UP001165060"/>
    </source>
</evidence>
<gene>
    <name evidence="1" type="ORF">TeGR_g4678</name>
</gene>
<reference evidence="1 2" key="1">
    <citation type="journal article" date="2023" name="Commun. Biol.">
        <title>Genome analysis of Parmales, the sister group of diatoms, reveals the evolutionary specialization of diatoms from phago-mixotrophs to photoautotrophs.</title>
        <authorList>
            <person name="Ban H."/>
            <person name="Sato S."/>
            <person name="Yoshikawa S."/>
            <person name="Yamada K."/>
            <person name="Nakamura Y."/>
            <person name="Ichinomiya M."/>
            <person name="Sato N."/>
            <person name="Blanc-Mathieu R."/>
            <person name="Endo H."/>
            <person name="Kuwata A."/>
            <person name="Ogata H."/>
        </authorList>
    </citation>
    <scope>NUCLEOTIDE SEQUENCE [LARGE SCALE GENOMIC DNA]</scope>
</reference>
<accession>A0ABQ6MJZ1</accession>
<evidence type="ECO:0000313" key="1">
    <source>
        <dbReference type="EMBL" id="GMI27311.1"/>
    </source>
</evidence>
<protein>
    <submittedName>
        <fullName evidence="1">Uncharacterized protein</fullName>
    </submittedName>
</protein>
<proteinExistence type="predicted"/>
<name>A0ABQ6MJZ1_9STRA</name>
<comment type="caution">
    <text evidence="1">The sequence shown here is derived from an EMBL/GenBank/DDBJ whole genome shotgun (WGS) entry which is preliminary data.</text>
</comment>
<feature type="non-terminal residue" evidence="1">
    <location>
        <position position="1"/>
    </location>
</feature>